<gene>
    <name evidence="1" type="ORF">NQ176_g5976</name>
</gene>
<evidence type="ECO:0000313" key="1">
    <source>
        <dbReference type="EMBL" id="KAJ2974581.1"/>
    </source>
</evidence>
<proteinExistence type="predicted"/>
<dbReference type="Proteomes" id="UP001143910">
    <property type="component" value="Unassembled WGS sequence"/>
</dbReference>
<evidence type="ECO:0000313" key="2">
    <source>
        <dbReference type="Proteomes" id="UP001143910"/>
    </source>
</evidence>
<sequence>MATPSGLAVAYIFCPRIFLPPKLSTESDAESTQGGALADAVLGSPRQFSSKTTQNAVQTTIAMMECMISVHEAKWASIPLFVAARTPASSSHPSPEGFGYVDEYPIFQEQNRDLLNLYGRGEVDCFSPYDQVAYRSAPLGSDGNPNFGEYTVWTYVESDKKNIFNNMHPIVQPPILDEWRHWLEADVCWESGVTAGRPMCCFPAPALALVWGRMMPQLPRNWLERRITQRDNCSTTALRFLTDSSQSTLPQTRNSEPEPRRTCPTLCTILGPPTTAGYQLPSAAQIPAMPDDTPERETGLQLDEDDELSLPTHRLKDIRAGDNSIQLLVSTKDHLYDADGVEAGSHSCQVIGAWDESSLGELSNIIRSRSGTAEPGTVPRTGFNTRFGGGHKLGNQ</sequence>
<name>A0ACC1N6V0_9HYPO</name>
<organism evidence="1 2">
    <name type="scientific">Zarea fungicola</name>
    <dbReference type="NCBI Taxonomy" id="93591"/>
    <lineage>
        <taxon>Eukaryota</taxon>
        <taxon>Fungi</taxon>
        <taxon>Dikarya</taxon>
        <taxon>Ascomycota</taxon>
        <taxon>Pezizomycotina</taxon>
        <taxon>Sordariomycetes</taxon>
        <taxon>Hypocreomycetidae</taxon>
        <taxon>Hypocreales</taxon>
        <taxon>Cordycipitaceae</taxon>
        <taxon>Zarea</taxon>
    </lineage>
</organism>
<accession>A0ACC1N6V0</accession>
<dbReference type="EMBL" id="JANJQO010000812">
    <property type="protein sequence ID" value="KAJ2974581.1"/>
    <property type="molecule type" value="Genomic_DNA"/>
</dbReference>
<comment type="caution">
    <text evidence="1">The sequence shown here is derived from an EMBL/GenBank/DDBJ whole genome shotgun (WGS) entry which is preliminary data.</text>
</comment>
<protein>
    <submittedName>
        <fullName evidence="1">Uncharacterized protein</fullName>
    </submittedName>
</protein>
<keyword evidence="2" id="KW-1185">Reference proteome</keyword>
<reference evidence="1" key="1">
    <citation type="submission" date="2022-08" db="EMBL/GenBank/DDBJ databases">
        <title>Genome Sequence of Lecanicillium fungicola.</title>
        <authorList>
            <person name="Buettner E."/>
        </authorList>
    </citation>
    <scope>NUCLEOTIDE SEQUENCE</scope>
    <source>
        <strain evidence="1">Babe33</strain>
    </source>
</reference>